<dbReference type="STRING" id="1073089.A0A1L9RA84"/>
<dbReference type="OrthoDB" id="5335351at2759"/>
<dbReference type="Proteomes" id="UP000184383">
    <property type="component" value="Unassembled WGS sequence"/>
</dbReference>
<dbReference type="VEuPathDB" id="FungiDB:ASPWEDRAFT_43798"/>
<name>A0A1L9RA84_ASPWE</name>
<keyword evidence="2" id="KW-1185">Reference proteome</keyword>
<dbReference type="RefSeq" id="XP_040685486.1">
    <property type="nucleotide sequence ID" value="XM_040836110.1"/>
</dbReference>
<organism evidence="1 2">
    <name type="scientific">Aspergillus wentii DTO 134E9</name>
    <dbReference type="NCBI Taxonomy" id="1073089"/>
    <lineage>
        <taxon>Eukaryota</taxon>
        <taxon>Fungi</taxon>
        <taxon>Dikarya</taxon>
        <taxon>Ascomycota</taxon>
        <taxon>Pezizomycotina</taxon>
        <taxon>Eurotiomycetes</taxon>
        <taxon>Eurotiomycetidae</taxon>
        <taxon>Eurotiales</taxon>
        <taxon>Aspergillaceae</taxon>
        <taxon>Aspergillus</taxon>
        <taxon>Aspergillus subgen. Cremei</taxon>
    </lineage>
</organism>
<dbReference type="AlphaFoldDB" id="A0A1L9RA84"/>
<dbReference type="EMBL" id="KV878215">
    <property type="protein sequence ID" value="OJJ31809.1"/>
    <property type="molecule type" value="Genomic_DNA"/>
</dbReference>
<reference evidence="2" key="1">
    <citation type="journal article" date="2017" name="Genome Biol.">
        <title>Comparative genomics reveals high biological diversity and specific adaptations in the industrially and medically important fungal genus Aspergillus.</title>
        <authorList>
            <person name="de Vries R.P."/>
            <person name="Riley R."/>
            <person name="Wiebenga A."/>
            <person name="Aguilar-Osorio G."/>
            <person name="Amillis S."/>
            <person name="Uchima C.A."/>
            <person name="Anderluh G."/>
            <person name="Asadollahi M."/>
            <person name="Askin M."/>
            <person name="Barry K."/>
            <person name="Battaglia E."/>
            <person name="Bayram O."/>
            <person name="Benocci T."/>
            <person name="Braus-Stromeyer S.A."/>
            <person name="Caldana C."/>
            <person name="Canovas D."/>
            <person name="Cerqueira G.C."/>
            <person name="Chen F."/>
            <person name="Chen W."/>
            <person name="Choi C."/>
            <person name="Clum A."/>
            <person name="Dos Santos R.A."/>
            <person name="Damasio A.R."/>
            <person name="Diallinas G."/>
            <person name="Emri T."/>
            <person name="Fekete E."/>
            <person name="Flipphi M."/>
            <person name="Freyberg S."/>
            <person name="Gallo A."/>
            <person name="Gournas C."/>
            <person name="Habgood R."/>
            <person name="Hainaut M."/>
            <person name="Harispe M.L."/>
            <person name="Henrissat B."/>
            <person name="Hilden K.S."/>
            <person name="Hope R."/>
            <person name="Hossain A."/>
            <person name="Karabika E."/>
            <person name="Karaffa L."/>
            <person name="Karanyi Z."/>
            <person name="Krasevec N."/>
            <person name="Kuo A."/>
            <person name="Kusch H."/>
            <person name="LaButti K."/>
            <person name="Lagendijk E.L."/>
            <person name="Lapidus A."/>
            <person name="Levasseur A."/>
            <person name="Lindquist E."/>
            <person name="Lipzen A."/>
            <person name="Logrieco A.F."/>
            <person name="MacCabe A."/>
            <person name="Maekelae M.R."/>
            <person name="Malavazi I."/>
            <person name="Melin P."/>
            <person name="Meyer V."/>
            <person name="Mielnichuk N."/>
            <person name="Miskei M."/>
            <person name="Molnar A.P."/>
            <person name="Mule G."/>
            <person name="Ngan C.Y."/>
            <person name="Orejas M."/>
            <person name="Orosz E."/>
            <person name="Ouedraogo J.P."/>
            <person name="Overkamp K.M."/>
            <person name="Park H.-S."/>
            <person name="Perrone G."/>
            <person name="Piumi F."/>
            <person name="Punt P.J."/>
            <person name="Ram A.F."/>
            <person name="Ramon A."/>
            <person name="Rauscher S."/>
            <person name="Record E."/>
            <person name="Riano-Pachon D.M."/>
            <person name="Robert V."/>
            <person name="Roehrig J."/>
            <person name="Ruller R."/>
            <person name="Salamov A."/>
            <person name="Salih N.S."/>
            <person name="Samson R.A."/>
            <person name="Sandor E."/>
            <person name="Sanguinetti M."/>
            <person name="Schuetze T."/>
            <person name="Sepcic K."/>
            <person name="Shelest E."/>
            <person name="Sherlock G."/>
            <person name="Sophianopoulou V."/>
            <person name="Squina F.M."/>
            <person name="Sun H."/>
            <person name="Susca A."/>
            <person name="Todd R.B."/>
            <person name="Tsang A."/>
            <person name="Unkles S.E."/>
            <person name="van de Wiele N."/>
            <person name="van Rossen-Uffink D."/>
            <person name="Oliveira J.V."/>
            <person name="Vesth T.C."/>
            <person name="Visser J."/>
            <person name="Yu J.-H."/>
            <person name="Zhou M."/>
            <person name="Andersen M.R."/>
            <person name="Archer D.B."/>
            <person name="Baker S.E."/>
            <person name="Benoit I."/>
            <person name="Brakhage A.A."/>
            <person name="Braus G.H."/>
            <person name="Fischer R."/>
            <person name="Frisvad J.C."/>
            <person name="Goldman G.H."/>
            <person name="Houbraken J."/>
            <person name="Oakley B."/>
            <person name="Pocsi I."/>
            <person name="Scazzocchio C."/>
            <person name="Seiboth B."/>
            <person name="vanKuyk P.A."/>
            <person name="Wortman J."/>
            <person name="Dyer P.S."/>
            <person name="Grigoriev I.V."/>
        </authorList>
    </citation>
    <scope>NUCLEOTIDE SEQUENCE [LARGE SCALE GENOMIC DNA]</scope>
    <source>
        <strain evidence="2">DTO 134E9</strain>
    </source>
</reference>
<gene>
    <name evidence="1" type="ORF">ASPWEDRAFT_43798</name>
</gene>
<protein>
    <submittedName>
        <fullName evidence="1">Uncharacterized protein</fullName>
    </submittedName>
</protein>
<sequence length="140" mass="16496">MDSAGRNHGESPPSHHELYRVPQEESIYQSAKLEHVPRIVEDLRDYNWEQLQEKYATAMEDHGRSEETLRAQTAKLLEVFMAWSQTTVDRDESRALKRFKTQMQHVQNSEEELENKRKHYIEVVRAFQTALSLLNNRANS</sequence>
<dbReference type="GeneID" id="63751958"/>
<evidence type="ECO:0000313" key="2">
    <source>
        <dbReference type="Proteomes" id="UP000184383"/>
    </source>
</evidence>
<accession>A0A1L9RA84</accession>
<evidence type="ECO:0000313" key="1">
    <source>
        <dbReference type="EMBL" id="OJJ31809.1"/>
    </source>
</evidence>
<proteinExistence type="predicted"/>